<evidence type="ECO:0000256" key="1">
    <source>
        <dbReference type="SAM" id="SignalP"/>
    </source>
</evidence>
<reference evidence="3" key="1">
    <citation type="submission" date="2016-10" db="EMBL/GenBank/DDBJ databases">
        <authorList>
            <person name="Varghese N."/>
            <person name="Submissions S."/>
        </authorList>
    </citation>
    <scope>NUCLEOTIDE SEQUENCE [LARGE SCALE GENOMIC DNA]</scope>
    <source>
        <strain evidence="3">DSM 25927</strain>
    </source>
</reference>
<protein>
    <recommendedName>
        <fullName evidence="4">DUF3604 domain-containing protein</fullName>
    </recommendedName>
</protein>
<proteinExistence type="predicted"/>
<organism evidence="2 3">
    <name type="scientific">Solimonas aquatica</name>
    <dbReference type="NCBI Taxonomy" id="489703"/>
    <lineage>
        <taxon>Bacteria</taxon>
        <taxon>Pseudomonadati</taxon>
        <taxon>Pseudomonadota</taxon>
        <taxon>Gammaproteobacteria</taxon>
        <taxon>Nevskiales</taxon>
        <taxon>Nevskiaceae</taxon>
        <taxon>Solimonas</taxon>
    </lineage>
</organism>
<accession>A0A1H9JV16</accession>
<dbReference type="Proteomes" id="UP000199233">
    <property type="component" value="Unassembled WGS sequence"/>
</dbReference>
<gene>
    <name evidence="2" type="ORF">SAMN04488038_11287</name>
</gene>
<name>A0A1H9JV16_9GAMM</name>
<dbReference type="InterPro" id="IPR022028">
    <property type="entry name" value="DUF3604"/>
</dbReference>
<feature type="signal peptide" evidence="1">
    <location>
        <begin position="1"/>
        <end position="26"/>
    </location>
</feature>
<dbReference type="Pfam" id="PF12228">
    <property type="entry name" value="DUF3604"/>
    <property type="match status" value="2"/>
</dbReference>
<keyword evidence="1" id="KW-0732">Signal</keyword>
<dbReference type="Gene3D" id="3.20.20.140">
    <property type="entry name" value="Metal-dependent hydrolases"/>
    <property type="match status" value="1"/>
</dbReference>
<evidence type="ECO:0008006" key="4">
    <source>
        <dbReference type="Google" id="ProtNLM"/>
    </source>
</evidence>
<dbReference type="EMBL" id="FOFS01000012">
    <property type="protein sequence ID" value="SEQ90746.1"/>
    <property type="molecule type" value="Genomic_DNA"/>
</dbReference>
<sequence>MKIIQRVLIVLGLLLLVSCGSSEPVAGGSNIPRPPAGGCSDRVAGIKNAYFGDLHVHTRDSFDAYFFNSINGPREAYRFAKGEPAGLPSGDDDPNTAQRSLQLDRPLDFTAVTDHAEYLGDFRSICQVGGTLPTGVNPACNLIGNNTRNNINALVNGDTPFATKLILAGLTDLPLTRFAWQQQVTITDEEYEPCRFTTLHGYEYSSQKKGQMLHRNVIFLGDNIPSDVFGSEQVTDVLIENNTNDEWRLFDHLQQNCVLKDGCQALTIPHSANLSDGRMFLAAQSDGLPVGRNGDPLTLADAQLRAEMDRAVEIHQHKGNSECAVGLEGPYLQGEESACDFELNKSVCTGLPNDPPVCAQYCRGDALNDPPFCNYRQQPTFSVSLCETVGVDGGSGPTENCTTPLDMVRNALAEGLLIKQALNGVNPYRQAFIGSTDTHNGTPGNVQEKGWSGHGGVLDDEPKDQLGYWVCDNKNGDPADPASCTNRRFLDRGRAFNPGGLAGVWAEQNTREDIWNGLQRGESFATSGPRIRIRSYASWQAPPDDICQRLASGEDLIAQGLPGARMGADLPARPEGAGAPYVVVWAMQDPGGDTPGTPLQRIDLIKGWYDSDGRPKVREYAGVVKTRDTVRPPSQTDCSVQAGSHPAQLCTVWRDPDFIAGRDSFYYARALEVPSCRWSEQLCLSRQVDCSLLSAANGMFPESSGLRGYEGCCKIEGAPGSFHGARTFHTIEERAWASPIWYEPRAR</sequence>
<dbReference type="PROSITE" id="PS51257">
    <property type="entry name" value="PROKAR_LIPOPROTEIN"/>
    <property type="match status" value="1"/>
</dbReference>
<dbReference type="OrthoDB" id="543560at2"/>
<dbReference type="AlphaFoldDB" id="A0A1H9JV16"/>
<dbReference type="STRING" id="489703.SAMN04488038_11287"/>
<evidence type="ECO:0000313" key="3">
    <source>
        <dbReference type="Proteomes" id="UP000199233"/>
    </source>
</evidence>
<keyword evidence="3" id="KW-1185">Reference proteome</keyword>
<feature type="chain" id="PRO_5011452035" description="DUF3604 domain-containing protein" evidence="1">
    <location>
        <begin position="27"/>
        <end position="747"/>
    </location>
</feature>
<evidence type="ECO:0000313" key="2">
    <source>
        <dbReference type="EMBL" id="SEQ90746.1"/>
    </source>
</evidence>
<dbReference type="RefSeq" id="WP_093288046.1">
    <property type="nucleotide sequence ID" value="NZ_FOFS01000012.1"/>
</dbReference>